<dbReference type="Proteomes" id="UP001166286">
    <property type="component" value="Unassembled WGS sequence"/>
</dbReference>
<organism evidence="2 3">
    <name type="scientific">Cladonia borealis</name>
    <dbReference type="NCBI Taxonomy" id="184061"/>
    <lineage>
        <taxon>Eukaryota</taxon>
        <taxon>Fungi</taxon>
        <taxon>Dikarya</taxon>
        <taxon>Ascomycota</taxon>
        <taxon>Pezizomycotina</taxon>
        <taxon>Lecanoromycetes</taxon>
        <taxon>OSLEUM clade</taxon>
        <taxon>Lecanoromycetidae</taxon>
        <taxon>Lecanorales</taxon>
        <taxon>Lecanorineae</taxon>
        <taxon>Cladoniaceae</taxon>
        <taxon>Cladonia</taxon>
    </lineage>
</organism>
<accession>A0AA39QVZ1</accession>
<evidence type="ECO:0000313" key="2">
    <source>
        <dbReference type="EMBL" id="KAK0508718.1"/>
    </source>
</evidence>
<name>A0AA39QVZ1_9LECA</name>
<feature type="region of interest" description="Disordered" evidence="1">
    <location>
        <begin position="114"/>
        <end position="146"/>
    </location>
</feature>
<reference evidence="2" key="1">
    <citation type="submission" date="2023-03" db="EMBL/GenBank/DDBJ databases">
        <title>Complete genome of Cladonia borealis.</title>
        <authorList>
            <person name="Park H."/>
        </authorList>
    </citation>
    <scope>NUCLEOTIDE SEQUENCE</scope>
    <source>
        <strain evidence="2">ANT050790</strain>
    </source>
</reference>
<gene>
    <name evidence="2" type="ORF">JMJ35_008994</name>
</gene>
<evidence type="ECO:0000256" key="1">
    <source>
        <dbReference type="SAM" id="MobiDB-lite"/>
    </source>
</evidence>
<comment type="caution">
    <text evidence="2">The sequence shown here is derived from an EMBL/GenBank/DDBJ whole genome shotgun (WGS) entry which is preliminary data.</text>
</comment>
<evidence type="ECO:0000313" key="3">
    <source>
        <dbReference type="Proteomes" id="UP001166286"/>
    </source>
</evidence>
<sequence length="161" mass="18398">MQAMTRWDPDEKLTLNEQLSVKIANRLLATKHNFPDPKTQAVFAKETEDITTSDAFLRHWRTGYLGWKGSWNDEWVSSEGMTALEDLMLTPGLLLYYQCAKAVLDEAFNYAPHNEAPDLAQPSPEEAEESSEEIASPEWRDEDYDDDATPFSLAQIRNWAV</sequence>
<proteinExistence type="predicted"/>
<protein>
    <submittedName>
        <fullName evidence="2">Uncharacterized protein</fullName>
    </submittedName>
</protein>
<keyword evidence="3" id="KW-1185">Reference proteome</keyword>
<dbReference type="EMBL" id="JAFEKC020000020">
    <property type="protein sequence ID" value="KAK0508718.1"/>
    <property type="molecule type" value="Genomic_DNA"/>
</dbReference>
<dbReference type="AlphaFoldDB" id="A0AA39QVZ1"/>